<dbReference type="InterPro" id="IPR035895">
    <property type="entry name" value="HPr-like_sf"/>
</dbReference>
<evidence type="ECO:0000313" key="5">
    <source>
        <dbReference type="EMBL" id="OPH54654.1"/>
    </source>
</evidence>
<keyword evidence="6" id="KW-1185">Reference proteome</keyword>
<proteinExistence type="predicted"/>
<comment type="subcellular location">
    <subcellularLocation>
        <location evidence="1">Cytoplasm</location>
    </subcellularLocation>
</comment>
<dbReference type="EMBL" id="MBTG01000021">
    <property type="protein sequence ID" value="OPH54654.1"/>
    <property type="molecule type" value="Genomic_DNA"/>
</dbReference>
<evidence type="ECO:0000259" key="4">
    <source>
        <dbReference type="PROSITE" id="PS51350"/>
    </source>
</evidence>
<dbReference type="InterPro" id="IPR050399">
    <property type="entry name" value="HPr"/>
</dbReference>
<dbReference type="Pfam" id="PF00381">
    <property type="entry name" value="PTS-HPr"/>
    <property type="match status" value="1"/>
</dbReference>
<dbReference type="RefSeq" id="WP_079414904.1">
    <property type="nucleotide sequence ID" value="NZ_MBTG01000021.1"/>
</dbReference>
<dbReference type="GO" id="GO:0005737">
    <property type="term" value="C:cytoplasm"/>
    <property type="evidence" value="ECO:0007669"/>
    <property type="project" value="UniProtKB-SubCell"/>
</dbReference>
<dbReference type="NCBIfam" id="TIGR01003">
    <property type="entry name" value="PTS_HPr_family"/>
    <property type="match status" value="1"/>
</dbReference>
<dbReference type="SUPFAM" id="SSF55594">
    <property type="entry name" value="HPr-like"/>
    <property type="match status" value="1"/>
</dbReference>
<dbReference type="Proteomes" id="UP000190626">
    <property type="component" value="Unassembled WGS sequence"/>
</dbReference>
<dbReference type="STRING" id="1469647.BC351_31030"/>
<dbReference type="AlphaFoldDB" id="A0A1V4HH81"/>
<dbReference type="PANTHER" id="PTHR33705:SF2">
    <property type="entry name" value="PHOSPHOCARRIER PROTEIN NPR"/>
    <property type="match status" value="1"/>
</dbReference>
<sequence>MISQTFTVLNPSGFHARPTKVFVQKVGTFPCKVSVMKGEKKVNGKSSLSMLTLGIQQNDEVTLEVDGEQEEQALQELGALLTHIFEE</sequence>
<organism evidence="5 6">
    <name type="scientific">Paenibacillus ferrarius</name>
    <dbReference type="NCBI Taxonomy" id="1469647"/>
    <lineage>
        <taxon>Bacteria</taxon>
        <taxon>Bacillati</taxon>
        <taxon>Bacillota</taxon>
        <taxon>Bacilli</taxon>
        <taxon>Bacillales</taxon>
        <taxon>Paenibacillaceae</taxon>
        <taxon>Paenibacillus</taxon>
    </lineage>
</organism>
<dbReference type="PRINTS" id="PR00107">
    <property type="entry name" value="PHOSPHOCPHPR"/>
</dbReference>
<dbReference type="PANTHER" id="PTHR33705">
    <property type="entry name" value="PHOSPHOCARRIER PROTEIN HPR"/>
    <property type="match status" value="1"/>
</dbReference>
<feature type="domain" description="HPr" evidence="4">
    <location>
        <begin position="1"/>
        <end position="87"/>
    </location>
</feature>
<evidence type="ECO:0000256" key="3">
    <source>
        <dbReference type="ARBA" id="ARBA00022683"/>
    </source>
</evidence>
<protein>
    <submittedName>
        <fullName evidence="5">Phosphocarrier protein HPr</fullName>
    </submittedName>
</protein>
<dbReference type="OrthoDB" id="9809047at2"/>
<dbReference type="InterPro" id="IPR000032">
    <property type="entry name" value="HPr-like"/>
</dbReference>
<evidence type="ECO:0000313" key="6">
    <source>
        <dbReference type="Proteomes" id="UP000190626"/>
    </source>
</evidence>
<keyword evidence="3" id="KW-0598">Phosphotransferase system</keyword>
<evidence type="ECO:0000256" key="1">
    <source>
        <dbReference type="ARBA" id="ARBA00004496"/>
    </source>
</evidence>
<gene>
    <name evidence="5" type="ORF">BC351_31030</name>
</gene>
<keyword evidence="2" id="KW-0963">Cytoplasm</keyword>
<dbReference type="PROSITE" id="PS51350">
    <property type="entry name" value="PTS_HPR_DOM"/>
    <property type="match status" value="1"/>
</dbReference>
<dbReference type="Gene3D" id="3.30.1340.10">
    <property type="entry name" value="HPr-like"/>
    <property type="match status" value="1"/>
</dbReference>
<accession>A0A1V4HH81</accession>
<name>A0A1V4HH81_9BACL</name>
<dbReference type="GO" id="GO:0009401">
    <property type="term" value="P:phosphoenolpyruvate-dependent sugar phosphotransferase system"/>
    <property type="evidence" value="ECO:0007669"/>
    <property type="project" value="UniProtKB-KW"/>
</dbReference>
<comment type="caution">
    <text evidence="5">The sequence shown here is derived from an EMBL/GenBank/DDBJ whole genome shotgun (WGS) entry which is preliminary data.</text>
</comment>
<evidence type="ECO:0000256" key="2">
    <source>
        <dbReference type="ARBA" id="ARBA00022490"/>
    </source>
</evidence>
<reference evidence="6" key="1">
    <citation type="submission" date="2016-07" db="EMBL/GenBank/DDBJ databases">
        <authorList>
            <person name="Florea S."/>
            <person name="Webb J.S."/>
            <person name="Jaromczyk J."/>
            <person name="Schardl C.L."/>
        </authorList>
    </citation>
    <scope>NUCLEOTIDE SEQUENCE [LARGE SCALE GENOMIC DNA]</scope>
    <source>
        <strain evidence="6">CY1</strain>
    </source>
</reference>